<dbReference type="RefSeq" id="WP_119949838.1">
    <property type="nucleotide sequence ID" value="NZ_QZEZ01000002.1"/>
</dbReference>
<dbReference type="OrthoDB" id="9811841at2"/>
<evidence type="ECO:0000259" key="11">
    <source>
        <dbReference type="Pfam" id="PF21226"/>
    </source>
</evidence>
<comment type="similarity">
    <text evidence="2 10">Belongs to the disproportionating enzyme family.</text>
</comment>
<dbReference type="PANTHER" id="PTHR32438">
    <property type="entry name" value="4-ALPHA-GLUCANOTRANSFERASE DPE1, CHLOROPLASTIC/AMYLOPLASTIC"/>
    <property type="match status" value="1"/>
</dbReference>
<evidence type="ECO:0000256" key="9">
    <source>
        <dbReference type="ARBA" id="ARBA00031501"/>
    </source>
</evidence>
<accession>A0A3A3YZE8</accession>
<sequence length="714" mass="78479">MTADSALDELASSYGVATGFVDWQGRPTDVPEETVRAVLAALGVDASTPEAVRRAAAERADAPWRRLAPVCTVTRQGRAPWVRAHVPHGDPVRVHVELEEGGRRELRQVDHWVDPREVDGVLTGAATFEVPGDLPLGYHRLVARSGEREESGALVVTPAWLGLPASLGDRRAWGFTAQLYSVRSERSWGHGDLADLAELGAWSARELGAGFVLVNPLHAPDPVPPIEPSPYLPSTRRFVSPLYLRVEDVPEYAYLGGPERSRVQRLAKARRATNEQDVQLDRSAVWKAKSAALALVHAVERSPRRQAAFAAFVAREGQGLVDFATWCALAEVHGAQWQEWPQELRDPRSPAVARAREELRERVDLHCWMQWVLDEQLARAQRECLEAGMPLGVVHDLAVGVHPTGADAWSLQDVLARDVNVGAPPDAFNQQGQDWSQPPWRPDRLAELGYAPFRDMIRTILRHAGGIRVDHVLGLFRLWWVPAGAAADRGTYVRYDAEAMVGVLALEAARAGAVVVGEDLGTVEPGVREHLAERGVLGTSILWFERDGEGRPLPPERWRELTLAAVTTHDLPPTAGYLQGEHIRIRSELGLLTRDVEEERRIDAEEQAAWLALLRERGLVPEDPSPREVVEGLHRLLAQSPSRLLGVALPDATGDVRALNQPGTSDEYPNWRLPLSDGDRRPLLLEEVVRSERARALAAAVGGAPLPAHEGGGR</sequence>
<dbReference type="InterPro" id="IPR048458">
    <property type="entry name" value="MalQ_N"/>
</dbReference>
<dbReference type="InterPro" id="IPR017853">
    <property type="entry name" value="GH"/>
</dbReference>
<name>A0A3A3YZE8_9ACTN</name>
<feature type="domain" description="MalQ N-terminal beta-sandwich" evidence="11">
    <location>
        <begin position="69"/>
        <end position="158"/>
    </location>
</feature>
<evidence type="ECO:0000256" key="4">
    <source>
        <dbReference type="ARBA" id="ARBA00020295"/>
    </source>
</evidence>
<evidence type="ECO:0000256" key="8">
    <source>
        <dbReference type="ARBA" id="ARBA00031423"/>
    </source>
</evidence>
<dbReference type="Gene3D" id="3.20.20.80">
    <property type="entry name" value="Glycosidases"/>
    <property type="match status" value="1"/>
</dbReference>
<dbReference type="AlphaFoldDB" id="A0A3A3YZE8"/>
<evidence type="ECO:0000256" key="3">
    <source>
        <dbReference type="ARBA" id="ARBA00012560"/>
    </source>
</evidence>
<evidence type="ECO:0000256" key="6">
    <source>
        <dbReference type="ARBA" id="ARBA00022679"/>
    </source>
</evidence>
<keyword evidence="13" id="KW-1185">Reference proteome</keyword>
<dbReference type="GO" id="GO:0005975">
    <property type="term" value="P:carbohydrate metabolic process"/>
    <property type="evidence" value="ECO:0007669"/>
    <property type="project" value="InterPro"/>
</dbReference>
<reference evidence="12 13" key="1">
    <citation type="submission" date="2018-09" db="EMBL/GenBank/DDBJ databases">
        <title>YIM 75000 draft genome.</title>
        <authorList>
            <person name="Tang S."/>
            <person name="Feng Y."/>
        </authorList>
    </citation>
    <scope>NUCLEOTIDE SEQUENCE [LARGE SCALE GENOMIC DNA]</scope>
    <source>
        <strain evidence="12 13">YIM 75000</strain>
    </source>
</reference>
<keyword evidence="7 10" id="KW-0119">Carbohydrate metabolism</keyword>
<gene>
    <name evidence="12" type="primary">malQ</name>
    <name evidence="12" type="ORF">D5H78_07895</name>
</gene>
<dbReference type="EMBL" id="QZEZ01000002">
    <property type="protein sequence ID" value="RJK97121.1"/>
    <property type="molecule type" value="Genomic_DNA"/>
</dbReference>
<dbReference type="InterPro" id="IPR003385">
    <property type="entry name" value="Glyco_hydro_77"/>
</dbReference>
<evidence type="ECO:0000313" key="13">
    <source>
        <dbReference type="Proteomes" id="UP000265614"/>
    </source>
</evidence>
<evidence type="ECO:0000256" key="5">
    <source>
        <dbReference type="ARBA" id="ARBA00022676"/>
    </source>
</evidence>
<comment type="caution">
    <text evidence="12">The sequence shown here is derived from an EMBL/GenBank/DDBJ whole genome shotgun (WGS) entry which is preliminary data.</text>
</comment>
<evidence type="ECO:0000256" key="7">
    <source>
        <dbReference type="ARBA" id="ARBA00023277"/>
    </source>
</evidence>
<keyword evidence="5 10" id="KW-0328">Glycosyltransferase</keyword>
<dbReference type="Pfam" id="PF02446">
    <property type="entry name" value="Glyco_hydro_77"/>
    <property type="match status" value="1"/>
</dbReference>
<evidence type="ECO:0000256" key="2">
    <source>
        <dbReference type="ARBA" id="ARBA00005684"/>
    </source>
</evidence>
<evidence type="ECO:0000313" key="12">
    <source>
        <dbReference type="EMBL" id="RJK97121.1"/>
    </source>
</evidence>
<dbReference type="GO" id="GO:0004134">
    <property type="term" value="F:4-alpha-glucanotransferase activity"/>
    <property type="evidence" value="ECO:0007669"/>
    <property type="project" value="UniProtKB-EC"/>
</dbReference>
<dbReference type="EC" id="2.4.1.25" evidence="3 10"/>
<proteinExistence type="inferred from homology"/>
<keyword evidence="6 10" id="KW-0808">Transferase</keyword>
<comment type="catalytic activity">
    <reaction evidence="1 10">
        <text>Transfers a segment of a (1-&gt;4)-alpha-D-glucan to a new position in an acceptor, which may be glucose or a (1-&gt;4)-alpha-D-glucan.</text>
        <dbReference type="EC" id="2.4.1.25"/>
    </reaction>
</comment>
<dbReference type="NCBIfam" id="TIGR00217">
    <property type="entry name" value="malQ"/>
    <property type="match status" value="1"/>
</dbReference>
<evidence type="ECO:0000256" key="10">
    <source>
        <dbReference type="RuleBase" id="RU361207"/>
    </source>
</evidence>
<dbReference type="Proteomes" id="UP000265614">
    <property type="component" value="Unassembled WGS sequence"/>
</dbReference>
<dbReference type="Pfam" id="PF21226">
    <property type="entry name" value="MalQ_N"/>
    <property type="match status" value="1"/>
</dbReference>
<protein>
    <recommendedName>
        <fullName evidence="4 10">4-alpha-glucanotransferase</fullName>
        <ecNumber evidence="3 10">2.4.1.25</ecNumber>
    </recommendedName>
    <alternativeName>
        <fullName evidence="8 10">Amylomaltase</fullName>
    </alternativeName>
    <alternativeName>
        <fullName evidence="9 10">Disproportionating enzyme</fullName>
    </alternativeName>
</protein>
<organism evidence="12 13">
    <name type="scientific">Vallicoccus soli</name>
    <dbReference type="NCBI Taxonomy" id="2339232"/>
    <lineage>
        <taxon>Bacteria</taxon>
        <taxon>Bacillati</taxon>
        <taxon>Actinomycetota</taxon>
        <taxon>Actinomycetes</taxon>
        <taxon>Motilibacterales</taxon>
        <taxon>Vallicoccaceae</taxon>
        <taxon>Vallicoccus</taxon>
    </lineage>
</organism>
<evidence type="ECO:0000256" key="1">
    <source>
        <dbReference type="ARBA" id="ARBA00000439"/>
    </source>
</evidence>
<dbReference type="SUPFAM" id="SSF51445">
    <property type="entry name" value="(Trans)glycosidases"/>
    <property type="match status" value="1"/>
</dbReference>
<dbReference type="PANTHER" id="PTHR32438:SF5">
    <property type="entry name" value="4-ALPHA-GLUCANOTRANSFERASE DPE1, CHLOROPLASTIC_AMYLOPLASTIC"/>
    <property type="match status" value="1"/>
</dbReference>